<dbReference type="CDD" id="cd16750">
    <property type="entry name" value="RING-HC_SH3RF3"/>
    <property type="match status" value="1"/>
</dbReference>
<dbReference type="SMART" id="SM00184">
    <property type="entry name" value="RING"/>
    <property type="match status" value="1"/>
</dbReference>
<evidence type="ECO:0000313" key="19">
    <source>
        <dbReference type="Proteomes" id="UP001163046"/>
    </source>
</evidence>
<evidence type="ECO:0000256" key="4">
    <source>
        <dbReference type="ARBA" id="ARBA00012483"/>
    </source>
</evidence>
<feature type="compositionally biased region" description="Basic residues" evidence="15">
    <location>
        <begin position="519"/>
        <end position="528"/>
    </location>
</feature>
<evidence type="ECO:0000256" key="3">
    <source>
        <dbReference type="ARBA" id="ARBA00008649"/>
    </source>
</evidence>
<dbReference type="PRINTS" id="PR01887">
    <property type="entry name" value="SPECTRNALPHA"/>
</dbReference>
<evidence type="ECO:0000259" key="17">
    <source>
        <dbReference type="PROSITE" id="PS50089"/>
    </source>
</evidence>
<dbReference type="AlphaFoldDB" id="A0A9X0CKP3"/>
<evidence type="ECO:0000259" key="16">
    <source>
        <dbReference type="PROSITE" id="PS50002"/>
    </source>
</evidence>
<evidence type="ECO:0000256" key="11">
    <source>
        <dbReference type="ARBA" id="ARBA00022833"/>
    </source>
</evidence>
<dbReference type="InterPro" id="IPR050384">
    <property type="entry name" value="Endophilin_SH3RF"/>
</dbReference>
<evidence type="ECO:0000313" key="18">
    <source>
        <dbReference type="EMBL" id="KAJ7356286.1"/>
    </source>
</evidence>
<evidence type="ECO:0000256" key="13">
    <source>
        <dbReference type="PROSITE-ProRule" id="PRU00175"/>
    </source>
</evidence>
<dbReference type="PROSITE" id="PS50089">
    <property type="entry name" value="ZF_RING_2"/>
    <property type="match status" value="1"/>
</dbReference>
<feature type="domain" description="SH3" evidence="16">
    <location>
        <begin position="345"/>
        <end position="406"/>
    </location>
</feature>
<dbReference type="InterPro" id="IPR013083">
    <property type="entry name" value="Znf_RING/FYVE/PHD"/>
</dbReference>
<evidence type="ECO:0000256" key="7">
    <source>
        <dbReference type="ARBA" id="ARBA00022723"/>
    </source>
</evidence>
<dbReference type="SUPFAM" id="SSF50044">
    <property type="entry name" value="SH3-domain"/>
    <property type="match status" value="3"/>
</dbReference>
<dbReference type="Proteomes" id="UP001163046">
    <property type="component" value="Unassembled WGS sequence"/>
</dbReference>
<dbReference type="GO" id="GO:0061630">
    <property type="term" value="F:ubiquitin protein ligase activity"/>
    <property type="evidence" value="ECO:0007669"/>
    <property type="project" value="UniProtKB-EC"/>
</dbReference>
<keyword evidence="6 18" id="KW-0808">Transferase</keyword>
<feature type="compositionally biased region" description="Polar residues" evidence="15">
    <location>
        <begin position="277"/>
        <end position="286"/>
    </location>
</feature>
<organism evidence="18 19">
    <name type="scientific">Desmophyllum pertusum</name>
    <dbReference type="NCBI Taxonomy" id="174260"/>
    <lineage>
        <taxon>Eukaryota</taxon>
        <taxon>Metazoa</taxon>
        <taxon>Cnidaria</taxon>
        <taxon>Anthozoa</taxon>
        <taxon>Hexacorallia</taxon>
        <taxon>Scleractinia</taxon>
        <taxon>Caryophylliina</taxon>
        <taxon>Caryophylliidae</taxon>
        <taxon>Desmophyllum</taxon>
    </lineage>
</organism>
<evidence type="ECO:0000256" key="10">
    <source>
        <dbReference type="ARBA" id="ARBA00022786"/>
    </source>
</evidence>
<dbReference type="Pfam" id="PF14604">
    <property type="entry name" value="SH3_9"/>
    <property type="match status" value="1"/>
</dbReference>
<comment type="catalytic activity">
    <reaction evidence="1">
        <text>S-ubiquitinyl-[E2 ubiquitin-conjugating enzyme]-L-cysteine + [acceptor protein]-L-lysine = [E2 ubiquitin-conjugating enzyme]-L-cysteine + N(6)-ubiquitinyl-[acceptor protein]-L-lysine.</text>
        <dbReference type="EC" id="2.3.2.27"/>
    </reaction>
</comment>
<dbReference type="Gene3D" id="2.30.30.40">
    <property type="entry name" value="SH3 Domains"/>
    <property type="match status" value="3"/>
</dbReference>
<name>A0A9X0CKP3_9CNID</name>
<dbReference type="SMART" id="SM00326">
    <property type="entry name" value="SH3"/>
    <property type="match status" value="3"/>
</dbReference>
<feature type="compositionally biased region" description="Polar residues" evidence="15">
    <location>
        <begin position="293"/>
        <end position="304"/>
    </location>
</feature>
<keyword evidence="12" id="KW-0832">Ubl conjugation</keyword>
<dbReference type="Pfam" id="PF00097">
    <property type="entry name" value="zf-C3HC4"/>
    <property type="match status" value="1"/>
</dbReference>
<evidence type="ECO:0000256" key="2">
    <source>
        <dbReference type="ARBA" id="ARBA00004906"/>
    </source>
</evidence>
<dbReference type="InterPro" id="IPR018957">
    <property type="entry name" value="Znf_C3HC4_RING-type"/>
</dbReference>
<evidence type="ECO:0000256" key="15">
    <source>
        <dbReference type="SAM" id="MobiDB-lite"/>
    </source>
</evidence>
<comment type="similarity">
    <text evidence="3">Belongs to the SH3RF family.</text>
</comment>
<dbReference type="Gene3D" id="3.30.40.10">
    <property type="entry name" value="Zinc/RING finger domain, C3HC4 (zinc finger)"/>
    <property type="match status" value="1"/>
</dbReference>
<dbReference type="InterPro" id="IPR035816">
    <property type="entry name" value="SH3RF1/SH3RF3_SH3_4"/>
</dbReference>
<accession>A0A9X0CKP3</accession>
<feature type="domain" description="SH3" evidence="16">
    <location>
        <begin position="594"/>
        <end position="653"/>
    </location>
</feature>
<dbReference type="SUPFAM" id="SSF57850">
    <property type="entry name" value="RING/U-box"/>
    <property type="match status" value="1"/>
</dbReference>
<dbReference type="PRINTS" id="PR00452">
    <property type="entry name" value="SH3DOMAIN"/>
</dbReference>
<dbReference type="InterPro" id="IPR001841">
    <property type="entry name" value="Znf_RING"/>
</dbReference>
<comment type="caution">
    <text evidence="18">The sequence shown here is derived from an EMBL/GenBank/DDBJ whole genome shotgun (WGS) entry which is preliminary data.</text>
</comment>
<comment type="pathway">
    <text evidence="2">Protein modification; protein ubiquitination.</text>
</comment>
<proteinExistence type="inferred from homology"/>
<evidence type="ECO:0000256" key="14">
    <source>
        <dbReference type="PROSITE-ProRule" id="PRU00192"/>
    </source>
</evidence>
<feature type="region of interest" description="Disordered" evidence="15">
    <location>
        <begin position="83"/>
        <end position="103"/>
    </location>
</feature>
<dbReference type="PROSITE" id="PS50002">
    <property type="entry name" value="SH3"/>
    <property type="match status" value="3"/>
</dbReference>
<feature type="region of interest" description="Disordered" evidence="15">
    <location>
        <begin position="487"/>
        <end position="590"/>
    </location>
</feature>
<dbReference type="EC" id="2.3.2.27" evidence="4"/>
<feature type="region of interest" description="Disordered" evidence="15">
    <location>
        <begin position="412"/>
        <end position="471"/>
    </location>
</feature>
<dbReference type="InterPro" id="IPR028502">
    <property type="entry name" value="SH3RF3_RING-HC_Zfn"/>
</dbReference>
<keyword evidence="11" id="KW-0862">Zinc</keyword>
<feature type="compositionally biased region" description="Polar residues" evidence="15">
    <location>
        <begin position="412"/>
        <end position="432"/>
    </location>
</feature>
<dbReference type="OrthoDB" id="2163411at2759"/>
<feature type="domain" description="SH3" evidence="16">
    <location>
        <begin position="99"/>
        <end position="158"/>
    </location>
</feature>
<keyword evidence="9 13" id="KW-0863">Zinc-finger</keyword>
<evidence type="ECO:0000256" key="8">
    <source>
        <dbReference type="ARBA" id="ARBA00022737"/>
    </source>
</evidence>
<dbReference type="PANTHER" id="PTHR14167">
    <property type="entry name" value="SH3 DOMAIN-CONTAINING"/>
    <property type="match status" value="1"/>
</dbReference>
<evidence type="ECO:0000256" key="1">
    <source>
        <dbReference type="ARBA" id="ARBA00000900"/>
    </source>
</evidence>
<protein>
    <recommendedName>
        <fullName evidence="4">RING-type E3 ubiquitin transferase</fullName>
        <ecNumber evidence="4">2.3.2.27</ecNumber>
    </recommendedName>
</protein>
<keyword evidence="7" id="KW-0479">Metal-binding</keyword>
<dbReference type="PROSITE" id="PS00518">
    <property type="entry name" value="ZF_RING_1"/>
    <property type="match status" value="1"/>
</dbReference>
<reference evidence="18" key="1">
    <citation type="submission" date="2023-01" db="EMBL/GenBank/DDBJ databases">
        <title>Genome assembly of the deep-sea coral Lophelia pertusa.</title>
        <authorList>
            <person name="Herrera S."/>
            <person name="Cordes E."/>
        </authorList>
    </citation>
    <scope>NUCLEOTIDE SEQUENCE</scope>
    <source>
        <strain evidence="18">USNM1676648</strain>
        <tissue evidence="18">Polyp</tissue>
    </source>
</reference>
<dbReference type="CDD" id="cd11785">
    <property type="entry name" value="SH3_SH3RF_C"/>
    <property type="match status" value="1"/>
</dbReference>
<gene>
    <name evidence="18" type="primary">SH3RF3</name>
    <name evidence="18" type="ORF">OS493_026045</name>
</gene>
<dbReference type="FunFam" id="3.30.40.10:FF:000077">
    <property type="entry name" value="E3 ubiquitin-protein ligase SH3RF1 isoform X1"/>
    <property type="match status" value="1"/>
</dbReference>
<evidence type="ECO:0000256" key="9">
    <source>
        <dbReference type="ARBA" id="ARBA00022771"/>
    </source>
</evidence>
<dbReference type="InterPro" id="IPR036028">
    <property type="entry name" value="SH3-like_dom_sf"/>
</dbReference>
<sequence>MDAVQLNEILECSVCLEPLDQSCKVLPCQHTFCRRCLKEIAERRKELRCPECRIIVEEDVDDLPANILLVRILEQLNRQNRIKTPDSLDGESSEKPSDQVSPSARALYDYEPKEAGDLTLHKGEIITLLRQVDENWYEGLSNGCQGFLPANYVEVINPLPSLDDSFDRPIAKALFDFEDEQEQDLLSLSSPDESSLNIAARNLTEGVENESDQSSAVAAKPPRKSLTGEASKAEPKRHTMHFVGQRDEESQPVGLQRRSLDISSSERLSEQLYSIPASVTSQNRQTTPPPRSTGISPDTTQSLNSRRGSSPPSVSSARPSTGRKESTLEILCKPILGPRPVSAELGKDLYIALYTYKPSKEDELELVRNENYCVTEQCKDGWFKGYSVSSQKRGVFPGNYVRLASIHNLLTRSRSSSIEQDNCSKPGTQSNTQPKPPPHQRPPPPRHTSAEGGSHTRFFRSDSAPPHWSQPESLVVNLNQGRTLAENRNVAEGPPERSRFVPTSPLPPPPAPKSSSFWKKLKGKKKDRSRPSPPHPPPPPYQRCVPTGHSALSPPPYDFGALLTSYTQVPREETPGPPPQVPPSRVHHRVENPPVRERYRVIVAYPPQHEAELELRVGDVVYVTKKRQDGWYKGTLERNGKTGLFPGSFVDSF</sequence>
<keyword evidence="5 14" id="KW-0728">SH3 domain</keyword>
<keyword evidence="19" id="KW-1185">Reference proteome</keyword>
<feature type="compositionally biased region" description="Low complexity" evidence="15">
    <location>
        <begin position="305"/>
        <end position="320"/>
    </location>
</feature>
<dbReference type="EMBL" id="MU827323">
    <property type="protein sequence ID" value="KAJ7356286.1"/>
    <property type="molecule type" value="Genomic_DNA"/>
</dbReference>
<dbReference type="Pfam" id="PF00018">
    <property type="entry name" value="SH3_1"/>
    <property type="match status" value="2"/>
</dbReference>
<feature type="compositionally biased region" description="Pro residues" evidence="15">
    <location>
        <begin position="531"/>
        <end position="541"/>
    </location>
</feature>
<evidence type="ECO:0000256" key="6">
    <source>
        <dbReference type="ARBA" id="ARBA00022679"/>
    </source>
</evidence>
<dbReference type="GO" id="GO:0008270">
    <property type="term" value="F:zinc ion binding"/>
    <property type="evidence" value="ECO:0007669"/>
    <property type="project" value="UniProtKB-KW"/>
</dbReference>
<evidence type="ECO:0000256" key="12">
    <source>
        <dbReference type="ARBA" id="ARBA00022843"/>
    </source>
</evidence>
<dbReference type="InterPro" id="IPR017907">
    <property type="entry name" value="Znf_RING_CS"/>
</dbReference>
<keyword evidence="10" id="KW-0833">Ubl conjugation pathway</keyword>
<dbReference type="PANTHER" id="PTHR14167:SF51">
    <property type="entry name" value="RING-TYPE E3 UBIQUITIN TRANSFERASE"/>
    <property type="match status" value="1"/>
</dbReference>
<evidence type="ECO:0000256" key="5">
    <source>
        <dbReference type="ARBA" id="ARBA00022443"/>
    </source>
</evidence>
<feature type="domain" description="RING-type" evidence="17">
    <location>
        <begin position="12"/>
        <end position="53"/>
    </location>
</feature>
<keyword evidence="18" id="KW-0012">Acyltransferase</keyword>
<feature type="region of interest" description="Disordered" evidence="15">
    <location>
        <begin position="205"/>
        <end position="325"/>
    </location>
</feature>
<dbReference type="InterPro" id="IPR001452">
    <property type="entry name" value="SH3_domain"/>
</dbReference>
<keyword evidence="8" id="KW-0677">Repeat</keyword>
<feature type="compositionally biased region" description="Pro residues" evidence="15">
    <location>
        <begin position="434"/>
        <end position="446"/>
    </location>
</feature>